<dbReference type="Proteomes" id="UP000290289">
    <property type="component" value="Chromosome 5"/>
</dbReference>
<protein>
    <submittedName>
        <fullName evidence="1">Uncharacterized protein</fullName>
    </submittedName>
</protein>
<gene>
    <name evidence="1" type="ORF">DVH24_007745</name>
</gene>
<keyword evidence="2" id="KW-1185">Reference proteome</keyword>
<name>A0A498JN68_MALDO</name>
<evidence type="ECO:0000313" key="1">
    <source>
        <dbReference type="EMBL" id="RXH97399.1"/>
    </source>
</evidence>
<reference evidence="1 2" key="1">
    <citation type="submission" date="2018-10" db="EMBL/GenBank/DDBJ databases">
        <title>A high-quality apple genome assembly.</title>
        <authorList>
            <person name="Hu J."/>
        </authorList>
    </citation>
    <scope>NUCLEOTIDE SEQUENCE [LARGE SCALE GENOMIC DNA]</scope>
    <source>
        <strain evidence="2">cv. HFTH1</strain>
        <tissue evidence="1">Young leaf</tissue>
    </source>
</reference>
<dbReference type="EMBL" id="RDQH01000331">
    <property type="protein sequence ID" value="RXH97399.1"/>
    <property type="molecule type" value="Genomic_DNA"/>
</dbReference>
<sequence length="70" mass="7868">MVKWVHGYGYLRVTNATNYVDLNLMIHFLHSVCQEMSSTMDLYTLKSTSDLPALFRSSFIFSGDGSVALS</sequence>
<organism evidence="1 2">
    <name type="scientific">Malus domestica</name>
    <name type="common">Apple</name>
    <name type="synonym">Pyrus malus</name>
    <dbReference type="NCBI Taxonomy" id="3750"/>
    <lineage>
        <taxon>Eukaryota</taxon>
        <taxon>Viridiplantae</taxon>
        <taxon>Streptophyta</taxon>
        <taxon>Embryophyta</taxon>
        <taxon>Tracheophyta</taxon>
        <taxon>Spermatophyta</taxon>
        <taxon>Magnoliopsida</taxon>
        <taxon>eudicotyledons</taxon>
        <taxon>Gunneridae</taxon>
        <taxon>Pentapetalae</taxon>
        <taxon>rosids</taxon>
        <taxon>fabids</taxon>
        <taxon>Rosales</taxon>
        <taxon>Rosaceae</taxon>
        <taxon>Amygdaloideae</taxon>
        <taxon>Maleae</taxon>
        <taxon>Malus</taxon>
    </lineage>
</organism>
<comment type="caution">
    <text evidence="1">The sequence shown here is derived from an EMBL/GenBank/DDBJ whole genome shotgun (WGS) entry which is preliminary data.</text>
</comment>
<evidence type="ECO:0000313" key="2">
    <source>
        <dbReference type="Proteomes" id="UP000290289"/>
    </source>
</evidence>
<accession>A0A498JN68</accession>
<dbReference type="AlphaFoldDB" id="A0A498JN68"/>
<proteinExistence type="predicted"/>